<sequence>MRCTSARHERLNARGKAVVIHCAGGSELCSTNHTLHLTLNSALEGAFDLSIWPFSLHCNFWGASRMIMQSAFNVLVPLPTSFCPWPKWSPTPAGPGRQEPGIQSAFGVLNTR</sequence>
<protein>
    <submittedName>
        <fullName evidence="2">Uncharacterized protein</fullName>
    </submittedName>
</protein>
<feature type="region of interest" description="Disordered" evidence="1">
    <location>
        <begin position="89"/>
        <end position="112"/>
    </location>
</feature>
<accession>A0A7S4CXS0</accession>
<dbReference type="EMBL" id="HBJA01059171">
    <property type="protein sequence ID" value="CAE0809821.1"/>
    <property type="molecule type" value="Transcribed_RNA"/>
</dbReference>
<evidence type="ECO:0000313" key="2">
    <source>
        <dbReference type="EMBL" id="CAE0809821.1"/>
    </source>
</evidence>
<evidence type="ECO:0000256" key="1">
    <source>
        <dbReference type="SAM" id="MobiDB-lite"/>
    </source>
</evidence>
<organism evidence="2">
    <name type="scientific">Eutreptiella gymnastica</name>
    <dbReference type="NCBI Taxonomy" id="73025"/>
    <lineage>
        <taxon>Eukaryota</taxon>
        <taxon>Discoba</taxon>
        <taxon>Euglenozoa</taxon>
        <taxon>Euglenida</taxon>
        <taxon>Spirocuta</taxon>
        <taxon>Euglenophyceae</taxon>
        <taxon>Eutreptiales</taxon>
        <taxon>Eutreptiaceae</taxon>
        <taxon>Eutreptiella</taxon>
    </lineage>
</organism>
<gene>
    <name evidence="2" type="ORF">EGYM00163_LOCUS20955</name>
</gene>
<dbReference type="AlphaFoldDB" id="A0A7S4CXS0"/>
<name>A0A7S4CXS0_9EUGL</name>
<proteinExistence type="predicted"/>
<reference evidence="2" key="1">
    <citation type="submission" date="2021-01" db="EMBL/GenBank/DDBJ databases">
        <authorList>
            <person name="Corre E."/>
            <person name="Pelletier E."/>
            <person name="Niang G."/>
            <person name="Scheremetjew M."/>
            <person name="Finn R."/>
            <person name="Kale V."/>
            <person name="Holt S."/>
            <person name="Cochrane G."/>
            <person name="Meng A."/>
            <person name="Brown T."/>
            <person name="Cohen L."/>
        </authorList>
    </citation>
    <scope>NUCLEOTIDE SEQUENCE</scope>
    <source>
        <strain evidence="2">CCMP1594</strain>
    </source>
</reference>